<gene>
    <name evidence="1" type="ORF">ALC53_12141</name>
</gene>
<accession>A0A151HZD3</accession>
<protein>
    <submittedName>
        <fullName evidence="1">Uncharacterized protein</fullName>
    </submittedName>
</protein>
<dbReference type="EMBL" id="KQ976699">
    <property type="protein sequence ID" value="KYM77401.1"/>
    <property type="molecule type" value="Genomic_DNA"/>
</dbReference>
<evidence type="ECO:0000313" key="1">
    <source>
        <dbReference type="EMBL" id="KYM77401.1"/>
    </source>
</evidence>
<sequence length="166" mass="19111">MLNMRFYPVVANTRVANVYDASWGTIEWRDSAAVGMTLDLSAGMSIAISQRRQPPFMRFPVHHPQIKLPSRIVRVDSRRSPVRFDEYYLKYDIFLNDRFRSVGKAAIILICYFKTIFMASSKLRRAARAIHFHRRGDCTPDYINKHQPAAVVGPQGVEILDNAQPR</sequence>
<organism evidence="1 2">
    <name type="scientific">Atta colombica</name>
    <dbReference type="NCBI Taxonomy" id="520822"/>
    <lineage>
        <taxon>Eukaryota</taxon>
        <taxon>Metazoa</taxon>
        <taxon>Ecdysozoa</taxon>
        <taxon>Arthropoda</taxon>
        <taxon>Hexapoda</taxon>
        <taxon>Insecta</taxon>
        <taxon>Pterygota</taxon>
        <taxon>Neoptera</taxon>
        <taxon>Endopterygota</taxon>
        <taxon>Hymenoptera</taxon>
        <taxon>Apocrita</taxon>
        <taxon>Aculeata</taxon>
        <taxon>Formicoidea</taxon>
        <taxon>Formicidae</taxon>
        <taxon>Myrmicinae</taxon>
        <taxon>Atta</taxon>
    </lineage>
</organism>
<dbReference type="Proteomes" id="UP000078540">
    <property type="component" value="Unassembled WGS sequence"/>
</dbReference>
<proteinExistence type="predicted"/>
<evidence type="ECO:0000313" key="2">
    <source>
        <dbReference type="Proteomes" id="UP000078540"/>
    </source>
</evidence>
<name>A0A151HZD3_9HYME</name>
<dbReference type="AlphaFoldDB" id="A0A151HZD3"/>
<keyword evidence="2" id="KW-1185">Reference proteome</keyword>
<reference evidence="1 2" key="1">
    <citation type="submission" date="2015-09" db="EMBL/GenBank/DDBJ databases">
        <title>Atta colombica WGS genome.</title>
        <authorList>
            <person name="Nygaard S."/>
            <person name="Hu H."/>
            <person name="Boomsma J."/>
            <person name="Zhang G."/>
        </authorList>
    </citation>
    <scope>NUCLEOTIDE SEQUENCE [LARGE SCALE GENOMIC DNA]</scope>
    <source>
        <strain evidence="1">Treedump-2</strain>
        <tissue evidence="1">Whole body</tissue>
    </source>
</reference>